<dbReference type="KEGG" id="teu:TEU_06760"/>
<proteinExistence type="predicted"/>
<feature type="region of interest" description="Disordered" evidence="1">
    <location>
        <begin position="252"/>
        <end position="287"/>
    </location>
</feature>
<keyword evidence="3" id="KW-1185">Reference proteome</keyword>
<dbReference type="GeneID" id="25153136"/>
<reference evidence="2 3" key="1">
    <citation type="journal article" date="2015" name="Int. J. Syst. Evol. Microbiol.">
        <title>Thermococcus eurythermalis sp. nov., a conditional piezophilic hyperthermophilic archaeon with a wide temperature range isolated from an oil-immersed chimney in the Guaymas Basin.</title>
        <authorList>
            <person name="Zhao W."/>
            <person name="Zeng X."/>
            <person name="Xiao X."/>
        </authorList>
    </citation>
    <scope>NUCLEOTIDE SEQUENCE [LARGE SCALE GENOMIC DNA]</scope>
    <source>
        <strain evidence="2 3">A501</strain>
    </source>
</reference>
<dbReference type="RefSeq" id="WP_050003025.1">
    <property type="nucleotide sequence ID" value="NZ_CP008887.1"/>
</dbReference>
<dbReference type="EMBL" id="CP008887">
    <property type="protein sequence ID" value="AIU70051.1"/>
    <property type="molecule type" value="Genomic_DNA"/>
</dbReference>
<dbReference type="Proteomes" id="UP000029980">
    <property type="component" value="Chromosome"/>
</dbReference>
<sequence length="309" mass="34466">MSRLVIPALILLFLTVPVSAVHYVRGPGQLYEVKYSVLSNGTESLIHLEVLQWGLDCGMTSCWPAVFGGRQFLLHFNGSQLYLLNFTPLFKTPYVDYKGAAFTNGGWYLEVSYYSPDCSTQVGKIYRLDTRDFCIEPVNVSWFYVPKEEARDDINGWKIELQSPGPGEWSYMNVSDVFIALNQNASEWSPVPPIIPDSGFFPVYFTLKKDNVTRNITLIYVNTTNNPLGLVQGFWFPDDVKIVSITVCEKTSANTPTGTPAEANLTSPTRETRPNKTETATNTGNPETSICGPGLVGLLALVPLMLRRR</sequence>
<organism evidence="2 3">
    <name type="scientific">Thermococcus eurythermalis</name>
    <dbReference type="NCBI Taxonomy" id="1505907"/>
    <lineage>
        <taxon>Archaea</taxon>
        <taxon>Methanobacteriati</taxon>
        <taxon>Methanobacteriota</taxon>
        <taxon>Thermococci</taxon>
        <taxon>Thermococcales</taxon>
        <taxon>Thermococcaceae</taxon>
        <taxon>Thermococcus</taxon>
    </lineage>
</organism>
<evidence type="ECO:0000313" key="3">
    <source>
        <dbReference type="Proteomes" id="UP000029980"/>
    </source>
</evidence>
<name>A0A097QU91_9EURY</name>
<feature type="compositionally biased region" description="Polar residues" evidence="1">
    <location>
        <begin position="277"/>
        <end position="287"/>
    </location>
</feature>
<evidence type="ECO:0008006" key="4">
    <source>
        <dbReference type="Google" id="ProtNLM"/>
    </source>
</evidence>
<feature type="compositionally biased region" description="Polar residues" evidence="1">
    <location>
        <begin position="252"/>
        <end position="269"/>
    </location>
</feature>
<protein>
    <recommendedName>
        <fullName evidence="4">CGP-CTERM sorting domain-containing protein</fullName>
    </recommendedName>
</protein>
<evidence type="ECO:0000313" key="2">
    <source>
        <dbReference type="EMBL" id="AIU70051.1"/>
    </source>
</evidence>
<dbReference type="OrthoDB" id="86340at2157"/>
<accession>A0A097QU91</accession>
<gene>
    <name evidence="2" type="ORF">TEU_06760</name>
</gene>
<dbReference type="HOGENOM" id="CLU_898996_0_0_2"/>
<dbReference type="AlphaFoldDB" id="A0A097QU91"/>
<evidence type="ECO:0000256" key="1">
    <source>
        <dbReference type="SAM" id="MobiDB-lite"/>
    </source>
</evidence>